<evidence type="ECO:0000256" key="7">
    <source>
        <dbReference type="ARBA" id="ARBA00023136"/>
    </source>
</evidence>
<keyword evidence="7" id="KW-0472">Membrane</keyword>
<keyword evidence="5" id="KW-0812">Transmembrane</keyword>
<keyword evidence="10" id="KW-1185">Reference proteome</keyword>
<comment type="subcellular location">
    <subcellularLocation>
        <location evidence="1">Cell membrane</location>
        <topology evidence="1">Multi-pass membrane protein</topology>
    </subcellularLocation>
</comment>
<organism evidence="9 10">
    <name type="scientific">Chlorobium ferrooxidans DSM 13031</name>
    <dbReference type="NCBI Taxonomy" id="377431"/>
    <lineage>
        <taxon>Bacteria</taxon>
        <taxon>Pseudomonadati</taxon>
        <taxon>Chlorobiota</taxon>
        <taxon>Chlorobiia</taxon>
        <taxon>Chlorobiales</taxon>
        <taxon>Chlorobiaceae</taxon>
        <taxon>Chlorobium/Pelodictyon group</taxon>
        <taxon>Chlorobium</taxon>
    </lineage>
</organism>
<name>Q0YSW4_9CHLB</name>
<dbReference type="Pfam" id="PF12698">
    <property type="entry name" value="ABC2_membrane_3"/>
    <property type="match status" value="1"/>
</dbReference>
<reference evidence="9 10" key="1">
    <citation type="submission" date="2006-07" db="EMBL/GenBank/DDBJ databases">
        <title>Annotation of the draft genome assembly of Chlorobium ferroxidans DSM 13031.</title>
        <authorList>
            <consortium name="US DOE Joint Genome Institute (JGI-ORNL)"/>
            <person name="Larimer F."/>
            <person name="Land M."/>
            <person name="Hauser L."/>
        </authorList>
    </citation>
    <scope>NUCLEOTIDE SEQUENCE [LARGE SCALE GENOMIC DNA]</scope>
    <source>
        <strain evidence="9 10">DSM 13031</strain>
    </source>
</reference>
<dbReference type="EMBL" id="AASE01000004">
    <property type="protein sequence ID" value="EAT59500.1"/>
    <property type="molecule type" value="Genomic_DNA"/>
</dbReference>
<reference evidence="9 10" key="2">
    <citation type="submission" date="2006-07" db="EMBL/GenBank/DDBJ databases">
        <title>Sequencing of the draft genome and assembly of Chlorobium ferroxidans DSM 13031.</title>
        <authorList>
            <consortium name="US DOE Joint Genome Institute (JGI-PGF)"/>
            <person name="Copeland A."/>
            <person name="Lucas S."/>
            <person name="Lapidus A."/>
            <person name="Barry K."/>
            <person name="Glavina del Rio T."/>
            <person name="Dalin E."/>
            <person name="Tice H."/>
            <person name="Bruce D."/>
            <person name="Pitluck S."/>
            <person name="Richardson P."/>
        </authorList>
    </citation>
    <scope>NUCLEOTIDE SEQUENCE [LARGE SCALE GENOMIC DNA]</scope>
    <source>
        <strain evidence="9 10">DSM 13031</strain>
    </source>
</reference>
<gene>
    <name evidence="9" type="ORF">CferDRAFT_1427</name>
</gene>
<sequence length="373" mass="41710">MRTILFILQKEFLQIFRNRGMLPIIFVLPFIQLVILSYAATFDVSQVPFHLQDRDRSVTSRRFAEKFTASGYFNLTGTSSSDLQSQSELVRRNADLVLVIPVGFERDLVTTGHAQVQLMINAEDGFSAGVVQTYASEIVTAFNRGELKRLIPGGEVTAAGEISMVPSSWYNPELKYTHYMVPGIIVILVTLIGLFLSGMNVVREREIGTIDQINVTPIKRYQFITGKLLPLWIIGIGELSVGLVIARLLFHVPMLGSYALVYLVAGIYLLVVLGMGLLISTVTETQQQAMFIAWFFMVIFTLLSGLFTSIESMPEWAQRMTMLNPVRHFVDIMRRVMLKGSGIAEIASPLLILTAFAALMLALAVNRYRKVSE</sequence>
<comment type="similarity">
    <text evidence="2">Belongs to the ABC-2 integral membrane protein family.</text>
</comment>
<protein>
    <submittedName>
        <fullName evidence="9">ABC-2</fullName>
    </submittedName>
</protein>
<dbReference type="PANTHER" id="PTHR30294:SF29">
    <property type="entry name" value="MULTIDRUG ABC TRANSPORTER PERMEASE YBHS-RELATED"/>
    <property type="match status" value="1"/>
</dbReference>
<keyword evidence="4" id="KW-1003">Cell membrane</keyword>
<comment type="caution">
    <text evidence="9">The sequence shown here is derived from an EMBL/GenBank/DDBJ whole genome shotgun (WGS) entry which is preliminary data.</text>
</comment>
<dbReference type="GO" id="GO:0140359">
    <property type="term" value="F:ABC-type transporter activity"/>
    <property type="evidence" value="ECO:0007669"/>
    <property type="project" value="InterPro"/>
</dbReference>
<dbReference type="OrthoDB" id="9808686at2"/>
<dbReference type="RefSeq" id="WP_006365931.1">
    <property type="nucleotide sequence ID" value="NZ_AASE01000004.1"/>
</dbReference>
<proteinExistence type="inferred from homology"/>
<dbReference type="PANTHER" id="PTHR30294">
    <property type="entry name" value="MEMBRANE COMPONENT OF ABC TRANSPORTER YHHJ-RELATED"/>
    <property type="match status" value="1"/>
</dbReference>
<evidence type="ECO:0000313" key="9">
    <source>
        <dbReference type="EMBL" id="EAT59500.1"/>
    </source>
</evidence>
<evidence type="ECO:0000256" key="4">
    <source>
        <dbReference type="ARBA" id="ARBA00022475"/>
    </source>
</evidence>
<dbReference type="PROSITE" id="PS51012">
    <property type="entry name" value="ABC_TM2"/>
    <property type="match status" value="1"/>
</dbReference>
<evidence type="ECO:0000256" key="6">
    <source>
        <dbReference type="ARBA" id="ARBA00022989"/>
    </source>
</evidence>
<dbReference type="InterPro" id="IPR051449">
    <property type="entry name" value="ABC-2_transporter_component"/>
</dbReference>
<evidence type="ECO:0000256" key="1">
    <source>
        <dbReference type="ARBA" id="ARBA00004651"/>
    </source>
</evidence>
<evidence type="ECO:0000256" key="3">
    <source>
        <dbReference type="ARBA" id="ARBA00022448"/>
    </source>
</evidence>
<feature type="domain" description="ABC transmembrane type-2" evidence="8">
    <location>
        <begin position="128"/>
        <end position="371"/>
    </location>
</feature>
<keyword evidence="3" id="KW-0813">Transport</keyword>
<evidence type="ECO:0000313" key="10">
    <source>
        <dbReference type="Proteomes" id="UP000004162"/>
    </source>
</evidence>
<dbReference type="Proteomes" id="UP000004162">
    <property type="component" value="Unassembled WGS sequence"/>
</dbReference>
<dbReference type="InterPro" id="IPR047817">
    <property type="entry name" value="ABC2_TM_bact-type"/>
</dbReference>
<dbReference type="InterPro" id="IPR013525">
    <property type="entry name" value="ABC2_TM"/>
</dbReference>
<evidence type="ECO:0000256" key="2">
    <source>
        <dbReference type="ARBA" id="ARBA00007783"/>
    </source>
</evidence>
<dbReference type="GO" id="GO:0005886">
    <property type="term" value="C:plasma membrane"/>
    <property type="evidence" value="ECO:0007669"/>
    <property type="project" value="UniProtKB-SubCell"/>
</dbReference>
<evidence type="ECO:0000256" key="5">
    <source>
        <dbReference type="ARBA" id="ARBA00022692"/>
    </source>
</evidence>
<dbReference type="AlphaFoldDB" id="Q0YSW4"/>
<keyword evidence="6" id="KW-1133">Transmembrane helix</keyword>
<dbReference type="Gene3D" id="3.40.1710.10">
    <property type="entry name" value="abc type-2 transporter like domain"/>
    <property type="match status" value="1"/>
</dbReference>
<accession>Q0YSW4</accession>
<evidence type="ECO:0000259" key="8">
    <source>
        <dbReference type="PROSITE" id="PS51012"/>
    </source>
</evidence>